<reference evidence="2 3" key="1">
    <citation type="journal article" date="2017" name="Curr. Microbiol.">
        <title>Mucilaginibacter ginsenosidivorans sp. nov., Isolated from Soil of Ginseng Field.</title>
        <authorList>
            <person name="Kim M.M."/>
            <person name="Siddiqi M.Z."/>
            <person name="Im W.T."/>
        </authorList>
    </citation>
    <scope>NUCLEOTIDE SEQUENCE [LARGE SCALE GENOMIC DNA]</scope>
    <source>
        <strain evidence="2 3">Gsoil 3017</strain>
    </source>
</reference>
<evidence type="ECO:0000313" key="2">
    <source>
        <dbReference type="EMBL" id="QEC62544.1"/>
    </source>
</evidence>
<accession>A0A5B8UU19</accession>
<evidence type="ECO:0008006" key="4">
    <source>
        <dbReference type="Google" id="ProtNLM"/>
    </source>
</evidence>
<dbReference type="KEGG" id="mgin:FRZ54_08055"/>
<dbReference type="OrthoDB" id="730885at2"/>
<keyword evidence="3" id="KW-1185">Reference proteome</keyword>
<name>A0A5B8UU19_9SPHI</name>
<organism evidence="2 3">
    <name type="scientific">Mucilaginibacter ginsenosidivorans</name>
    <dbReference type="NCBI Taxonomy" id="398053"/>
    <lineage>
        <taxon>Bacteria</taxon>
        <taxon>Pseudomonadati</taxon>
        <taxon>Bacteroidota</taxon>
        <taxon>Sphingobacteriia</taxon>
        <taxon>Sphingobacteriales</taxon>
        <taxon>Sphingobacteriaceae</taxon>
        <taxon>Mucilaginibacter</taxon>
    </lineage>
</organism>
<dbReference type="EMBL" id="CP042436">
    <property type="protein sequence ID" value="QEC62544.1"/>
    <property type="molecule type" value="Genomic_DNA"/>
</dbReference>
<dbReference type="AlphaFoldDB" id="A0A5B8UU19"/>
<evidence type="ECO:0000313" key="3">
    <source>
        <dbReference type="Proteomes" id="UP000321479"/>
    </source>
</evidence>
<feature type="chain" id="PRO_5022753122" description="TonB-dependent receptor" evidence="1">
    <location>
        <begin position="26"/>
        <end position="920"/>
    </location>
</feature>
<feature type="signal peptide" evidence="1">
    <location>
        <begin position="1"/>
        <end position="25"/>
    </location>
</feature>
<gene>
    <name evidence="2" type="ORF">FRZ54_08055</name>
</gene>
<sequence length="920" mass="99887">MGNKRYITLALALSLLVLDRQNALAQSPVDRSVLRQDSLFRAAHPADLFHWRDFFTGQALTLNPAAMPAAYSPGTGSALLLRARQLRNNAAGTSGDPLPAFRGAISARLTGLENLAPGTVLPRNPLAAGQASYGRLLRDGKSLLTLPATGNPLKTLWTRDTSLFRLPGISPTLPQASQLTAKLSGLQGQLAGGPGKAFAFKVPDGAQAPFKAMDDAISQHFKTLKHPALSANLSVENDLRYNPAQFSIIPASKFQEVLGVRGTLLVAGVPLSLNLSNNQAAFNGQNPLGSSLFKFGFNPAAYAGNLKNELQQYTDLKNNAFHGFNFTDYVRQTITEQVHSLQGSLPDLKKLPLYHLLDNPADLQGLLKLSDNRLREKLQAIAAEKSELAGAAQGGSGTLSAAEKQLSRLRADSVAEVLIAVRKQLTAKGLDPARLALLESYLLGKGSPEFLSSEAAAALSEKRPHNSWQSAFGKLKDLRIGSFGTTLPGAGEGEQSKLMNGANITVKMSGYPVTVGFGTLKDVNSLKDAGYQNSVYNFPTSVSYVGAQLRNNWLGNVRVSVMGSFSGQSAFIPYGQPGLHSNAVNFTVGKTLNLDRFGRLDVDVSKSTTLFNNNYQLGNEALLQQKAGANYSLTNDLFTSMSVGFRHALSIRELGASDNVYFTYSGLGYQNPANNGYSGAAMKFGGDLRKTFYQNRLSLDLRSDFSNTPLSYQSADKWKNYQVQLTGNYKLTRTLNFSLKYLENGVIKKSDSASISVYNARKLELVASNSYKVGSNYTTIRASVAGQMFRNTYVTSAAGNLLSLNYLQSMVFRTSSITYMFFYNKNLSRSTLLGDMLTSDLAYQYPLSKQVQLTSGATYLNNGRIADQLGIKQGIQVLAGRHFDAGASIDLMKNLITPQYDDLFPSVRAELTFKYYFKTE</sequence>
<protein>
    <recommendedName>
        <fullName evidence="4">TonB-dependent receptor</fullName>
    </recommendedName>
</protein>
<dbReference type="RefSeq" id="WP_147031121.1">
    <property type="nucleotide sequence ID" value="NZ_CP042436.1"/>
</dbReference>
<evidence type="ECO:0000256" key="1">
    <source>
        <dbReference type="SAM" id="SignalP"/>
    </source>
</evidence>
<dbReference type="Proteomes" id="UP000321479">
    <property type="component" value="Chromosome"/>
</dbReference>
<keyword evidence="1" id="KW-0732">Signal</keyword>
<proteinExistence type="predicted"/>